<comment type="caution">
    <text evidence="1">The sequence shown here is derived from an EMBL/GenBank/DDBJ whole genome shotgun (WGS) entry which is preliminary data.</text>
</comment>
<gene>
    <name evidence="1" type="ORF">WA026_003941</name>
</gene>
<proteinExistence type="predicted"/>
<reference evidence="1 2" key="1">
    <citation type="submission" date="2023-03" db="EMBL/GenBank/DDBJ databases">
        <title>Genome insight into feeding habits of ladybird beetles.</title>
        <authorList>
            <person name="Li H.-S."/>
            <person name="Huang Y.-H."/>
            <person name="Pang H."/>
        </authorList>
    </citation>
    <scope>NUCLEOTIDE SEQUENCE [LARGE SCALE GENOMIC DNA]</scope>
    <source>
        <strain evidence="1">SYSU_2023b</strain>
        <tissue evidence="1">Whole body</tissue>
    </source>
</reference>
<dbReference type="Proteomes" id="UP001431783">
    <property type="component" value="Unassembled WGS sequence"/>
</dbReference>
<keyword evidence="2" id="KW-1185">Reference proteome</keyword>
<organism evidence="1 2">
    <name type="scientific">Henosepilachna vigintioctopunctata</name>
    <dbReference type="NCBI Taxonomy" id="420089"/>
    <lineage>
        <taxon>Eukaryota</taxon>
        <taxon>Metazoa</taxon>
        <taxon>Ecdysozoa</taxon>
        <taxon>Arthropoda</taxon>
        <taxon>Hexapoda</taxon>
        <taxon>Insecta</taxon>
        <taxon>Pterygota</taxon>
        <taxon>Neoptera</taxon>
        <taxon>Endopterygota</taxon>
        <taxon>Coleoptera</taxon>
        <taxon>Polyphaga</taxon>
        <taxon>Cucujiformia</taxon>
        <taxon>Coccinelloidea</taxon>
        <taxon>Coccinellidae</taxon>
        <taxon>Epilachninae</taxon>
        <taxon>Epilachnini</taxon>
        <taxon>Henosepilachna</taxon>
    </lineage>
</organism>
<sequence length="90" mass="10282">MPESKYTDEVELNWLAALEQTKTDVLSYRSLDEDSIIYVILYQSNHFDMLPKLVIHIDQNTADCDVHNASETVSKNLESTFLSMCVLTVP</sequence>
<accession>A0AAW1U631</accession>
<evidence type="ECO:0000313" key="1">
    <source>
        <dbReference type="EMBL" id="KAK9879101.1"/>
    </source>
</evidence>
<dbReference type="AlphaFoldDB" id="A0AAW1U631"/>
<dbReference type="EMBL" id="JARQZJ010000061">
    <property type="protein sequence ID" value="KAK9879101.1"/>
    <property type="molecule type" value="Genomic_DNA"/>
</dbReference>
<protein>
    <submittedName>
        <fullName evidence="1">Uncharacterized protein</fullName>
    </submittedName>
</protein>
<name>A0AAW1U631_9CUCU</name>
<evidence type="ECO:0000313" key="2">
    <source>
        <dbReference type="Proteomes" id="UP001431783"/>
    </source>
</evidence>